<dbReference type="EMBL" id="JAACJS010000002">
    <property type="protein sequence ID" value="NCI49007.1"/>
    <property type="molecule type" value="Genomic_DNA"/>
</dbReference>
<dbReference type="SUPFAM" id="SSF48695">
    <property type="entry name" value="Multiheme cytochromes"/>
    <property type="match status" value="1"/>
</dbReference>
<keyword evidence="3" id="KW-0813">Transport</keyword>
<keyword evidence="9" id="KW-0732">Signal</keyword>
<accession>A0ABW9ZPI4</accession>
<dbReference type="InterPro" id="IPR003158">
    <property type="entry name" value="Photosyn_RC_cyt_c-su"/>
</dbReference>
<feature type="chain" id="PRO_5046560628" description="Photosynthetic reaction center cytochrome c subunit" evidence="9">
    <location>
        <begin position="21"/>
        <end position="131"/>
    </location>
</feature>
<keyword evidence="6" id="KW-0479">Metal-binding</keyword>
<dbReference type="Proteomes" id="UP000753802">
    <property type="component" value="Unassembled WGS sequence"/>
</dbReference>
<proteinExistence type="predicted"/>
<evidence type="ECO:0000256" key="1">
    <source>
        <dbReference type="ARBA" id="ARBA00003196"/>
    </source>
</evidence>
<keyword evidence="7" id="KW-0249">Electron transport</keyword>
<evidence type="ECO:0000313" key="10">
    <source>
        <dbReference type="EMBL" id="NCI49007.1"/>
    </source>
</evidence>
<evidence type="ECO:0000256" key="3">
    <source>
        <dbReference type="ARBA" id="ARBA00022448"/>
    </source>
</evidence>
<comment type="function">
    <text evidence="1">The reaction center of purple bacteria contains a tightly bound cytochrome molecule which re-reduces the photo oxidized primary electron donor.</text>
</comment>
<sequence length="131" mass="14457">MPRKNILIILLVAVSFFALAASDNAGEKAVNLKVLPKDITEHALDDIMVKECGEALGVKCNYCHVQDKATEKFDYASDAIPEKDTARSMMRMTLELNKKFFGKSDPMIGDKTSAVTCYTCHRGNAVPKDNN</sequence>
<keyword evidence="4" id="KW-0602">Photosynthesis</keyword>
<comment type="caution">
    <text evidence="10">The sequence shown here is derived from an EMBL/GenBank/DDBJ whole genome shotgun (WGS) entry which is preliminary data.</text>
</comment>
<dbReference type="RefSeq" id="WP_161817307.1">
    <property type="nucleotide sequence ID" value="NZ_JAACJS010000002.1"/>
</dbReference>
<evidence type="ECO:0000256" key="2">
    <source>
        <dbReference type="ARBA" id="ARBA00015978"/>
    </source>
</evidence>
<reference evidence="10 11" key="1">
    <citation type="submission" date="2020-01" db="EMBL/GenBank/DDBJ databases">
        <title>Genome analysis.</title>
        <authorList>
            <person name="Wu S."/>
            <person name="Wang G."/>
        </authorList>
    </citation>
    <scope>NUCLEOTIDE SEQUENCE [LARGE SCALE GENOMIC DNA]</scope>
    <source>
        <strain evidence="10 11">SYL130</strain>
    </source>
</reference>
<keyword evidence="8" id="KW-0408">Iron</keyword>
<evidence type="ECO:0000256" key="6">
    <source>
        <dbReference type="ARBA" id="ARBA00022723"/>
    </source>
</evidence>
<evidence type="ECO:0000256" key="8">
    <source>
        <dbReference type="ARBA" id="ARBA00023004"/>
    </source>
</evidence>
<evidence type="ECO:0000256" key="7">
    <source>
        <dbReference type="ARBA" id="ARBA00022982"/>
    </source>
</evidence>
<name>A0ABW9ZPI4_9BACT</name>
<dbReference type="NCBIfam" id="NF033196">
    <property type="entry name" value="c_type_nonphoto"/>
    <property type="match status" value="1"/>
</dbReference>
<evidence type="ECO:0000256" key="9">
    <source>
        <dbReference type="SAM" id="SignalP"/>
    </source>
</evidence>
<keyword evidence="11" id="KW-1185">Reference proteome</keyword>
<dbReference type="InterPro" id="IPR023119">
    <property type="entry name" value="Multihaem_cyt_PRC_cyt_su-like"/>
</dbReference>
<evidence type="ECO:0000313" key="11">
    <source>
        <dbReference type="Proteomes" id="UP000753802"/>
    </source>
</evidence>
<dbReference type="InterPro" id="IPR036280">
    <property type="entry name" value="Multihaem_cyt_sf"/>
</dbReference>
<organism evidence="10 11">
    <name type="scientific">Sediminibacterium roseum</name>
    <dbReference type="NCBI Taxonomy" id="1978412"/>
    <lineage>
        <taxon>Bacteria</taxon>
        <taxon>Pseudomonadati</taxon>
        <taxon>Bacteroidota</taxon>
        <taxon>Chitinophagia</taxon>
        <taxon>Chitinophagales</taxon>
        <taxon>Chitinophagaceae</taxon>
        <taxon>Sediminibacterium</taxon>
    </lineage>
</organism>
<protein>
    <recommendedName>
        <fullName evidence="2">Photosynthetic reaction center cytochrome c subunit</fullName>
    </recommendedName>
</protein>
<feature type="signal peptide" evidence="9">
    <location>
        <begin position="1"/>
        <end position="20"/>
    </location>
</feature>
<dbReference type="Gene3D" id="1.10.468.10">
    <property type="entry name" value="Photosynthetic Reaction Center, subunit C, domain 2"/>
    <property type="match status" value="1"/>
</dbReference>
<evidence type="ECO:0000256" key="4">
    <source>
        <dbReference type="ARBA" id="ARBA00022531"/>
    </source>
</evidence>
<dbReference type="Pfam" id="PF02276">
    <property type="entry name" value="CytoC_RC"/>
    <property type="match status" value="1"/>
</dbReference>
<keyword evidence="5" id="KW-0349">Heme</keyword>
<gene>
    <name evidence="10" type="ORF">GWC95_03680</name>
</gene>
<evidence type="ECO:0000256" key="5">
    <source>
        <dbReference type="ARBA" id="ARBA00022617"/>
    </source>
</evidence>